<dbReference type="InterPro" id="IPR050364">
    <property type="entry name" value="Cytochrome_P450_fung"/>
</dbReference>
<sequence>MSRVAWRSSGTRNVHADRPIFEMASLRGWDRILSRSKEYRKLIGRVIGTRGSIEKFHPIKEYQGNMFLKRVLEDSAAFESVTRKFAAAMVLHLTYGYKIKEKGSDPFVDLADKGMLEFSEIMRPGAFLIEVLPIYRTIPGPARPAGKLSWEKFLIQVGTILFLSFLTISLSCPTDGTNYDEPIKYDFVLLVGNGDSADCGCISSTEQLDGRYFASIAAR</sequence>
<dbReference type="Proteomes" id="UP001218218">
    <property type="component" value="Unassembled WGS sequence"/>
</dbReference>
<dbReference type="PANTHER" id="PTHR46300:SF7">
    <property type="entry name" value="P450, PUTATIVE (EUROFUNG)-RELATED"/>
    <property type="match status" value="1"/>
</dbReference>
<dbReference type="GO" id="GO:0020037">
    <property type="term" value="F:heme binding"/>
    <property type="evidence" value="ECO:0007669"/>
    <property type="project" value="InterPro"/>
</dbReference>
<protein>
    <submittedName>
        <fullName evidence="8">Uncharacterized protein</fullName>
    </submittedName>
</protein>
<comment type="cofactor">
    <cofactor evidence="1">
        <name>heme</name>
        <dbReference type="ChEBI" id="CHEBI:30413"/>
    </cofactor>
</comment>
<organism evidence="8 9">
    <name type="scientific">Mycena albidolilacea</name>
    <dbReference type="NCBI Taxonomy" id="1033008"/>
    <lineage>
        <taxon>Eukaryota</taxon>
        <taxon>Fungi</taxon>
        <taxon>Dikarya</taxon>
        <taxon>Basidiomycota</taxon>
        <taxon>Agaricomycotina</taxon>
        <taxon>Agaricomycetes</taxon>
        <taxon>Agaricomycetidae</taxon>
        <taxon>Agaricales</taxon>
        <taxon>Marasmiineae</taxon>
        <taxon>Mycenaceae</taxon>
        <taxon>Mycena</taxon>
    </lineage>
</organism>
<reference evidence="8" key="1">
    <citation type="submission" date="2023-03" db="EMBL/GenBank/DDBJ databases">
        <title>Massive genome expansion in bonnet fungi (Mycena s.s.) driven by repeated elements and novel gene families across ecological guilds.</title>
        <authorList>
            <consortium name="Lawrence Berkeley National Laboratory"/>
            <person name="Harder C.B."/>
            <person name="Miyauchi S."/>
            <person name="Viragh M."/>
            <person name="Kuo A."/>
            <person name="Thoen E."/>
            <person name="Andreopoulos B."/>
            <person name="Lu D."/>
            <person name="Skrede I."/>
            <person name="Drula E."/>
            <person name="Henrissat B."/>
            <person name="Morin E."/>
            <person name="Kohler A."/>
            <person name="Barry K."/>
            <person name="LaButti K."/>
            <person name="Morin E."/>
            <person name="Salamov A."/>
            <person name="Lipzen A."/>
            <person name="Mereny Z."/>
            <person name="Hegedus B."/>
            <person name="Baldrian P."/>
            <person name="Stursova M."/>
            <person name="Weitz H."/>
            <person name="Taylor A."/>
            <person name="Grigoriev I.V."/>
            <person name="Nagy L.G."/>
            <person name="Martin F."/>
            <person name="Kauserud H."/>
        </authorList>
    </citation>
    <scope>NUCLEOTIDE SEQUENCE</scope>
    <source>
        <strain evidence="8">CBHHK002</strain>
    </source>
</reference>
<keyword evidence="5" id="KW-0560">Oxidoreductase</keyword>
<evidence type="ECO:0000256" key="7">
    <source>
        <dbReference type="ARBA" id="ARBA00023033"/>
    </source>
</evidence>
<dbReference type="Gene3D" id="1.10.630.10">
    <property type="entry name" value="Cytochrome P450"/>
    <property type="match status" value="1"/>
</dbReference>
<keyword evidence="7" id="KW-0503">Monooxygenase</keyword>
<keyword evidence="4" id="KW-0479">Metal-binding</keyword>
<keyword evidence="3" id="KW-0349">Heme</keyword>
<proteinExistence type="inferred from homology"/>
<dbReference type="AlphaFoldDB" id="A0AAD7EHU9"/>
<dbReference type="GO" id="GO:0005506">
    <property type="term" value="F:iron ion binding"/>
    <property type="evidence" value="ECO:0007669"/>
    <property type="project" value="InterPro"/>
</dbReference>
<keyword evidence="9" id="KW-1185">Reference proteome</keyword>
<evidence type="ECO:0000256" key="6">
    <source>
        <dbReference type="ARBA" id="ARBA00023004"/>
    </source>
</evidence>
<accession>A0AAD7EHU9</accession>
<dbReference type="GO" id="GO:0004497">
    <property type="term" value="F:monooxygenase activity"/>
    <property type="evidence" value="ECO:0007669"/>
    <property type="project" value="UniProtKB-KW"/>
</dbReference>
<evidence type="ECO:0000313" key="8">
    <source>
        <dbReference type="EMBL" id="KAJ7325458.1"/>
    </source>
</evidence>
<name>A0AAD7EHU9_9AGAR</name>
<evidence type="ECO:0000313" key="9">
    <source>
        <dbReference type="Proteomes" id="UP001218218"/>
    </source>
</evidence>
<comment type="similarity">
    <text evidence="2">Belongs to the cytochrome P450 family.</text>
</comment>
<dbReference type="EMBL" id="JARIHO010000044">
    <property type="protein sequence ID" value="KAJ7325458.1"/>
    <property type="molecule type" value="Genomic_DNA"/>
</dbReference>
<evidence type="ECO:0000256" key="5">
    <source>
        <dbReference type="ARBA" id="ARBA00023002"/>
    </source>
</evidence>
<dbReference type="PANTHER" id="PTHR46300">
    <property type="entry name" value="P450, PUTATIVE (EUROFUNG)-RELATED-RELATED"/>
    <property type="match status" value="1"/>
</dbReference>
<evidence type="ECO:0000256" key="2">
    <source>
        <dbReference type="ARBA" id="ARBA00010617"/>
    </source>
</evidence>
<evidence type="ECO:0000256" key="1">
    <source>
        <dbReference type="ARBA" id="ARBA00001971"/>
    </source>
</evidence>
<comment type="caution">
    <text evidence="8">The sequence shown here is derived from an EMBL/GenBank/DDBJ whole genome shotgun (WGS) entry which is preliminary data.</text>
</comment>
<keyword evidence="6" id="KW-0408">Iron</keyword>
<dbReference type="GO" id="GO:0016705">
    <property type="term" value="F:oxidoreductase activity, acting on paired donors, with incorporation or reduction of molecular oxygen"/>
    <property type="evidence" value="ECO:0007669"/>
    <property type="project" value="InterPro"/>
</dbReference>
<dbReference type="InterPro" id="IPR036396">
    <property type="entry name" value="Cyt_P450_sf"/>
</dbReference>
<gene>
    <name evidence="8" type="ORF">DFH08DRAFT_817135</name>
</gene>
<evidence type="ECO:0000256" key="4">
    <source>
        <dbReference type="ARBA" id="ARBA00022723"/>
    </source>
</evidence>
<evidence type="ECO:0000256" key="3">
    <source>
        <dbReference type="ARBA" id="ARBA00022617"/>
    </source>
</evidence>